<dbReference type="AlphaFoldDB" id="A0AAV7JSY0"/>
<dbReference type="GO" id="GO:0003729">
    <property type="term" value="F:mRNA binding"/>
    <property type="evidence" value="ECO:0007669"/>
    <property type="project" value="InterPro"/>
</dbReference>
<evidence type="ECO:0000313" key="2">
    <source>
        <dbReference type="EMBL" id="KAI6651892.1"/>
    </source>
</evidence>
<accession>A0AAV7JSY0</accession>
<sequence length="184" mass="20514">MRRSCRHICVRAKWGIASREISDIYVLYSPINPSLINSSLLSHNPPFFVLQFCNVTSAFTFLGDYTPRDNTPSSQGFSTPIGMGVTPSGLHAMGMGTPAVGSMTPEQLRAMRWNLELDERNCYMTDDELDSLFPQEGYTILSAPDGYKKLQTPTRRLQATPTPTGVGGFHFQMKIMPIIQECND</sequence>
<dbReference type="PANTHER" id="PTHR12097">
    <property type="entry name" value="SPLICING FACTOR 3B, SUBUNIT 1-RELATED"/>
    <property type="match status" value="1"/>
</dbReference>
<evidence type="ECO:0000259" key="1">
    <source>
        <dbReference type="Pfam" id="PF08920"/>
    </source>
</evidence>
<feature type="domain" description="Splicing factor 3B subunit 1" evidence="1">
    <location>
        <begin position="70"/>
        <end position="173"/>
    </location>
</feature>
<comment type="caution">
    <text evidence="2">The sequence shown here is derived from an EMBL/GenBank/DDBJ whole genome shotgun (WGS) entry which is preliminary data.</text>
</comment>
<dbReference type="InterPro" id="IPR038737">
    <property type="entry name" value="SF3b_su1-like"/>
</dbReference>
<dbReference type="EMBL" id="JAKMXF010000301">
    <property type="protein sequence ID" value="KAI6651892.1"/>
    <property type="molecule type" value="Genomic_DNA"/>
</dbReference>
<protein>
    <submittedName>
        <fullName evidence="2">Splicing factor 3B subunit 1-like</fullName>
    </submittedName>
</protein>
<dbReference type="Pfam" id="PF08920">
    <property type="entry name" value="SF3b1"/>
    <property type="match status" value="1"/>
</dbReference>
<dbReference type="InterPro" id="IPR015016">
    <property type="entry name" value="SF3b_su1"/>
</dbReference>
<gene>
    <name evidence="2" type="ORF">LOD99_4771</name>
</gene>
<organism evidence="2 3">
    <name type="scientific">Oopsacas minuta</name>
    <dbReference type="NCBI Taxonomy" id="111878"/>
    <lineage>
        <taxon>Eukaryota</taxon>
        <taxon>Metazoa</taxon>
        <taxon>Porifera</taxon>
        <taxon>Hexactinellida</taxon>
        <taxon>Hexasterophora</taxon>
        <taxon>Lyssacinosida</taxon>
        <taxon>Leucopsacidae</taxon>
        <taxon>Oopsacas</taxon>
    </lineage>
</organism>
<proteinExistence type="predicted"/>
<name>A0AAV7JSY0_9METZ</name>
<dbReference type="GO" id="GO:0000245">
    <property type="term" value="P:spliceosomal complex assembly"/>
    <property type="evidence" value="ECO:0007669"/>
    <property type="project" value="InterPro"/>
</dbReference>
<keyword evidence="3" id="KW-1185">Reference proteome</keyword>
<dbReference type="Proteomes" id="UP001165289">
    <property type="component" value="Unassembled WGS sequence"/>
</dbReference>
<evidence type="ECO:0000313" key="3">
    <source>
        <dbReference type="Proteomes" id="UP001165289"/>
    </source>
</evidence>
<reference evidence="2 3" key="1">
    <citation type="journal article" date="2023" name="BMC Biol.">
        <title>The compact genome of the sponge Oopsacas minuta (Hexactinellida) is lacking key metazoan core genes.</title>
        <authorList>
            <person name="Santini S."/>
            <person name="Schenkelaars Q."/>
            <person name="Jourda C."/>
            <person name="Duchesne M."/>
            <person name="Belahbib H."/>
            <person name="Rocher C."/>
            <person name="Selva M."/>
            <person name="Riesgo A."/>
            <person name="Vervoort M."/>
            <person name="Leys S.P."/>
            <person name="Kodjabachian L."/>
            <person name="Le Bivic A."/>
            <person name="Borchiellini C."/>
            <person name="Claverie J.M."/>
            <person name="Renard E."/>
        </authorList>
    </citation>
    <scope>NUCLEOTIDE SEQUENCE [LARGE SCALE GENOMIC DNA]</scope>
    <source>
        <strain evidence="2">SPO-2</strain>
    </source>
</reference>